<dbReference type="OrthoDB" id="9805924at2"/>
<dbReference type="EMBL" id="LFXJ01000005">
    <property type="protein sequence ID" value="KMY32302.1"/>
    <property type="molecule type" value="Genomic_DNA"/>
</dbReference>
<dbReference type="Proteomes" id="UP000037326">
    <property type="component" value="Unassembled WGS sequence"/>
</dbReference>
<dbReference type="InterPro" id="IPR000182">
    <property type="entry name" value="GNAT_dom"/>
</dbReference>
<dbReference type="InterPro" id="IPR051556">
    <property type="entry name" value="N-term/lysine_N-AcTrnsfr"/>
</dbReference>
<organism evidence="2 3">
    <name type="scientific">Lysinibacillus xylanilyticus</name>
    <dbReference type="NCBI Taxonomy" id="582475"/>
    <lineage>
        <taxon>Bacteria</taxon>
        <taxon>Bacillati</taxon>
        <taxon>Bacillota</taxon>
        <taxon>Bacilli</taxon>
        <taxon>Bacillales</taxon>
        <taxon>Bacillaceae</taxon>
        <taxon>Lysinibacillus</taxon>
    </lineage>
</organism>
<dbReference type="PANTHER" id="PTHR42919">
    <property type="entry name" value="N-ALPHA-ACETYLTRANSFERASE"/>
    <property type="match status" value="1"/>
</dbReference>
<dbReference type="PATRIC" id="fig|582475.4.peg.1394"/>
<evidence type="ECO:0000259" key="1">
    <source>
        <dbReference type="PROSITE" id="PS51186"/>
    </source>
</evidence>
<dbReference type="SUPFAM" id="SSF55729">
    <property type="entry name" value="Acyl-CoA N-acyltransferases (Nat)"/>
    <property type="match status" value="1"/>
</dbReference>
<reference evidence="3" key="1">
    <citation type="submission" date="2015-07" db="EMBL/GenBank/DDBJ databases">
        <authorList>
            <consortium name="Consortium for Microbial Forensics and Genomics (microFORGE)"/>
            <person name="Knight B.M."/>
            <person name="Roberts D.P."/>
            <person name="Lin D."/>
            <person name="Hari K."/>
            <person name="Fletcher J."/>
            <person name="Melcher U."/>
            <person name="Blagden T."/>
            <person name="Winegar R.A."/>
        </authorList>
    </citation>
    <scope>NUCLEOTIDE SEQUENCE [LARGE SCALE GENOMIC DNA]</scope>
    <source>
        <strain evidence="3">DSM 23493</strain>
    </source>
</reference>
<evidence type="ECO:0000313" key="2">
    <source>
        <dbReference type="EMBL" id="KMY32302.1"/>
    </source>
</evidence>
<dbReference type="Pfam" id="PF00583">
    <property type="entry name" value="Acetyltransf_1"/>
    <property type="match status" value="1"/>
</dbReference>
<dbReference type="InterPro" id="IPR016181">
    <property type="entry name" value="Acyl_CoA_acyltransferase"/>
</dbReference>
<accession>A0A0K9FDG9</accession>
<protein>
    <submittedName>
        <fullName evidence="2">Alanine acetyltransferase</fullName>
    </submittedName>
</protein>
<sequence length="157" mass="18234">MTIEVFIATEEDYFAVNEIVKEGHEEHVLEEPTIFKSVESVMPESYYKELIDNEESDILIAREDEIVVGFAVISVEASPPFESLVQRKYAYIHDFGVKANLQRKGMGKILFNACITWAKEKKVDSVELNVWEFNTKAIEFYKHFNMKSVSRKMKLDI</sequence>
<dbReference type="PANTHER" id="PTHR42919:SF35">
    <property type="entry name" value="N-ACETYLTRANSFERASE DOMAIN-CONTAINING PROTEIN"/>
    <property type="match status" value="1"/>
</dbReference>
<proteinExistence type="predicted"/>
<dbReference type="Gene3D" id="3.40.630.30">
    <property type="match status" value="1"/>
</dbReference>
<gene>
    <name evidence="2" type="ORF">ACZ11_09165</name>
</gene>
<name>A0A0K9FDG9_9BACI</name>
<keyword evidence="2" id="KW-0808">Transferase</keyword>
<dbReference type="CDD" id="cd04301">
    <property type="entry name" value="NAT_SF"/>
    <property type="match status" value="1"/>
</dbReference>
<evidence type="ECO:0000313" key="3">
    <source>
        <dbReference type="Proteomes" id="UP000037326"/>
    </source>
</evidence>
<dbReference type="RefSeq" id="WP_049665475.1">
    <property type="nucleotide sequence ID" value="NZ_JBNNMB010000002.1"/>
</dbReference>
<dbReference type="GO" id="GO:0016747">
    <property type="term" value="F:acyltransferase activity, transferring groups other than amino-acyl groups"/>
    <property type="evidence" value="ECO:0007669"/>
    <property type="project" value="InterPro"/>
</dbReference>
<dbReference type="PROSITE" id="PS51186">
    <property type="entry name" value="GNAT"/>
    <property type="match status" value="1"/>
</dbReference>
<feature type="domain" description="N-acetyltransferase" evidence="1">
    <location>
        <begin position="3"/>
        <end position="157"/>
    </location>
</feature>
<dbReference type="AlphaFoldDB" id="A0A0K9FDG9"/>
<comment type="caution">
    <text evidence="2">The sequence shown here is derived from an EMBL/GenBank/DDBJ whole genome shotgun (WGS) entry which is preliminary data.</text>
</comment>